<evidence type="ECO:0008006" key="4">
    <source>
        <dbReference type="Google" id="ProtNLM"/>
    </source>
</evidence>
<gene>
    <name evidence="2" type="ORF">CCC_03365</name>
</gene>
<name>A0A0C2UCD4_PARME</name>
<feature type="signal peptide" evidence="1">
    <location>
        <begin position="1"/>
        <end position="22"/>
    </location>
</feature>
<protein>
    <recommendedName>
        <fullName evidence="4">Outer membrane protein beta-barrel domain-containing protein</fullName>
    </recommendedName>
</protein>
<dbReference type="InterPro" id="IPR011250">
    <property type="entry name" value="OMP/PagP_B-barrel"/>
</dbReference>
<feature type="chain" id="PRO_5002168283" description="Outer membrane protein beta-barrel domain-containing protein" evidence="1">
    <location>
        <begin position="23"/>
        <end position="185"/>
    </location>
</feature>
<accession>A0A0C2UCD4</accession>
<dbReference type="Proteomes" id="UP000031971">
    <property type="component" value="Unassembled WGS sequence"/>
</dbReference>
<organism evidence="2 3">
    <name type="scientific">Paramagnetospirillum magnetotacticum MS-1</name>
    <dbReference type="NCBI Taxonomy" id="272627"/>
    <lineage>
        <taxon>Bacteria</taxon>
        <taxon>Pseudomonadati</taxon>
        <taxon>Pseudomonadota</taxon>
        <taxon>Alphaproteobacteria</taxon>
        <taxon>Rhodospirillales</taxon>
        <taxon>Magnetospirillaceae</taxon>
        <taxon>Paramagnetospirillum</taxon>
    </lineage>
</organism>
<proteinExistence type="predicted"/>
<comment type="caution">
    <text evidence="2">The sequence shown here is derived from an EMBL/GenBank/DDBJ whole genome shotgun (WGS) entry which is preliminary data.</text>
</comment>
<dbReference type="AlphaFoldDB" id="A0A0C2UCD4"/>
<dbReference type="SUPFAM" id="SSF56925">
    <property type="entry name" value="OMPA-like"/>
    <property type="match status" value="1"/>
</dbReference>
<evidence type="ECO:0000256" key="1">
    <source>
        <dbReference type="SAM" id="SignalP"/>
    </source>
</evidence>
<reference evidence="2 3" key="1">
    <citation type="submission" date="2015-01" db="EMBL/GenBank/DDBJ databases">
        <title>Genome Sequence of Magnetospirillum magnetotacticum Strain MS-1.</title>
        <authorList>
            <person name="Marinov G.K."/>
            <person name="Smalley M.D."/>
            <person name="DeSalvo G."/>
        </authorList>
    </citation>
    <scope>NUCLEOTIDE SEQUENCE [LARGE SCALE GENOMIC DNA]</scope>
    <source>
        <strain evidence="2 3">MS-1</strain>
    </source>
</reference>
<keyword evidence="1" id="KW-0732">Signal</keyword>
<sequence length="185" mass="19920">MRKRLLIAATLALTAISLPAWGGDWAFPAAKQPGWSANTTVALKMGVMVPDAAVGSGLAGGFELALDDPLLQLPYGKIRDQFSYNRFDHGGLMLQTLEFNPHYMIPVIDNLWVGAGPGVGWVFTDSNSGPSPDMATLQLGASAYYTAGQLMLGLESRYQWTGDERVGNASSADNWLTMLKIGYAY</sequence>
<keyword evidence="3" id="KW-1185">Reference proteome</keyword>
<dbReference type="STRING" id="272627.CCC_03365"/>
<dbReference type="RefSeq" id="WP_009868603.1">
    <property type="nucleotide sequence ID" value="NZ_JXSL01000025.1"/>
</dbReference>
<evidence type="ECO:0000313" key="3">
    <source>
        <dbReference type="Proteomes" id="UP000031971"/>
    </source>
</evidence>
<evidence type="ECO:0000313" key="2">
    <source>
        <dbReference type="EMBL" id="KIL99147.1"/>
    </source>
</evidence>
<dbReference type="EMBL" id="JXSL01000025">
    <property type="protein sequence ID" value="KIL99147.1"/>
    <property type="molecule type" value="Genomic_DNA"/>
</dbReference>